<accession>A0A6P6NR49</accession>
<dbReference type="PROSITE" id="PS50054">
    <property type="entry name" value="TYR_PHOSPHATASE_DUAL"/>
    <property type="match status" value="2"/>
</dbReference>
<dbReference type="PROSITE" id="PS50056">
    <property type="entry name" value="TYR_PHOSPHATASE_2"/>
    <property type="match status" value="2"/>
</dbReference>
<dbReference type="GO" id="GO:0043409">
    <property type="term" value="P:negative regulation of MAPK cascade"/>
    <property type="evidence" value="ECO:0007669"/>
    <property type="project" value="TreeGrafter"/>
</dbReference>
<feature type="domain" description="Tyrosine-protein phosphatase" evidence="4">
    <location>
        <begin position="934"/>
        <end position="1098"/>
    </location>
</feature>
<feature type="region of interest" description="Disordered" evidence="3">
    <location>
        <begin position="179"/>
        <end position="205"/>
    </location>
</feature>
<dbReference type="Pfam" id="PF00782">
    <property type="entry name" value="DSPc"/>
    <property type="match status" value="2"/>
</dbReference>
<dbReference type="InterPro" id="IPR000387">
    <property type="entry name" value="Tyr_Pase_dom"/>
</dbReference>
<dbReference type="InterPro" id="IPR000340">
    <property type="entry name" value="Dual-sp_phosphatase_cat-dom"/>
</dbReference>
<dbReference type="GO" id="GO:0008138">
    <property type="term" value="F:protein tyrosine/serine/threonine phosphatase activity"/>
    <property type="evidence" value="ECO:0007669"/>
    <property type="project" value="InterPro"/>
</dbReference>
<dbReference type="OrthoDB" id="8776410at2759"/>
<evidence type="ECO:0000259" key="4">
    <source>
        <dbReference type="PROSITE" id="PS50054"/>
    </source>
</evidence>
<gene>
    <name evidence="7" type="primary">LOC113087377</name>
</gene>
<dbReference type="InterPro" id="IPR029021">
    <property type="entry name" value="Prot-tyrosine_phosphatase-like"/>
</dbReference>
<protein>
    <submittedName>
        <fullName evidence="7">Uncharacterized protein LOC113087377</fullName>
    </submittedName>
</protein>
<dbReference type="PANTHER" id="PTHR45682:SF3">
    <property type="entry name" value="DUAL SPECIFICITY PROTEIN PHOSPHATASE"/>
    <property type="match status" value="1"/>
</dbReference>
<sequence>MRTTDTMSTDVREVLLEVYVNDAFYFGDSYWASDDKDVQLEFEITDDIYDLISSSASRELDVQLEVVTVDHVSGRYCSPGEMCVQLEVNSSDNISVCEVKDLQLEMNRNDIISELKSPTLVSEDLSDPAGPSVEEANDQGGLDAENSPTGLTVWEITRKMGAIFQQICAVFQTKMPETVGQPELDLPDPKESFVPDPSAPKPEPEMDLLDTEQSCIHEPELDLVVPSEPKLDLVDPEEACASPKETTKATKNKKVLGFVVTKRVEYATVRNTKKTFLQNDRSNSAWPEMDLNVREPKPIEDLVAPPKWDLVDAVELYTPSPGVPEPDSEEDLDDPLEREWDKDSMELYAPGSSVPEPDAEEDLVDSVELYLPGPSVLKPRPEWDLATPVDLGAPSPSVLEPESTVLSELASLENYVPLNMLQLEDRLKQCTLLKQSHVTNVWPRIFIGDEEAATDRDMLQEMCITHILNAAAPKKDLNYFLGKSYVEDLEGTVNTGSRYYRGLHINYYSLPTTDRHCSDISKCFMPAAKFIDKAMNKPGSKVLICCKQGVDHSATLFLAYLMICHDMMVEDAIDDVIKSRRIQPSRDFLKELMLLNADLVNKRKLKLEDIKKGKKRRKWQLKKKCRDILKDIKENNDLKFVFFFFSGLTVWEITRKMGAIFQQICAVFQAKMPETVGQREVDLPDPKESFVPDPSALKPEPEMDLLDTEQSCIPEPEVDLVVPSEPKLDLVDPEEACASPKETTKAKKNKKVLGFVVTKRVEYATVRNTKKTFLQNDRSNSAWPEMDLNVREPKPIEDLVAPPKWDLVDAVELYTPSPGVPEPDSEEDLDDPLEREWDKDSMELYAPGSSVPEPDAEEDLVDSVELYLPGPSVLKPRPEWDLATPVDLSAPSPSVLEPESTVLSELASLENYVPLNMLQLEDRLKQCTLLRQRHVTNVWPRVFIGDEEAATDRDMLQEMCITHILNAAAPKKDLNYFLGKSYVEDLEGTVNTGSRYYRGLHINYYSLPTTDRHCSDISKCFMPAAKFIDKAVNKPGSKVLICCKQGVDHSATLFLAYLMICHDMMVEDAIDDVIKSRRIQPSRDFLKELMLLNADLVNKRKLKLEDIKKGKKRRKWQLKKKCRDLLKDIKENVHI</sequence>
<dbReference type="GO" id="GO:0005737">
    <property type="term" value="C:cytoplasm"/>
    <property type="evidence" value="ECO:0007669"/>
    <property type="project" value="TreeGrafter"/>
</dbReference>
<feature type="active site" description="Phosphocysteine intermediate" evidence="2">
    <location>
        <position position="546"/>
    </location>
</feature>
<comment type="similarity">
    <text evidence="1">Belongs to the protein-tyrosine phosphatase family. Non-receptor class dual specificity subfamily.</text>
</comment>
<evidence type="ECO:0000259" key="5">
    <source>
        <dbReference type="PROSITE" id="PS50056"/>
    </source>
</evidence>
<dbReference type="AlphaFoldDB" id="A0A6P6NR49"/>
<dbReference type="Gene3D" id="3.90.190.10">
    <property type="entry name" value="Protein tyrosine phosphatase superfamily"/>
    <property type="match status" value="2"/>
</dbReference>
<dbReference type="GO" id="GO:0033549">
    <property type="term" value="F:MAP kinase phosphatase activity"/>
    <property type="evidence" value="ECO:0007669"/>
    <property type="project" value="TreeGrafter"/>
</dbReference>
<name>A0A6P6NR49_CARAU</name>
<dbReference type="GeneID" id="113087377"/>
<evidence type="ECO:0000313" key="7">
    <source>
        <dbReference type="RefSeq" id="XP_026111362.1"/>
    </source>
</evidence>
<dbReference type="Proteomes" id="UP000515129">
    <property type="component" value="Chromosome 5"/>
</dbReference>
<dbReference type="PANTHER" id="PTHR45682">
    <property type="entry name" value="AGAP008228-PA"/>
    <property type="match status" value="1"/>
</dbReference>
<evidence type="ECO:0000256" key="1">
    <source>
        <dbReference type="ARBA" id="ARBA00008601"/>
    </source>
</evidence>
<dbReference type="KEGG" id="caua:113087377"/>
<proteinExistence type="inferred from homology"/>
<dbReference type="RefSeq" id="XP_026111362.1">
    <property type="nucleotide sequence ID" value="XM_026255577.1"/>
</dbReference>
<feature type="region of interest" description="Disordered" evidence="3">
    <location>
        <begin position="119"/>
        <end position="147"/>
    </location>
</feature>
<reference evidence="7" key="1">
    <citation type="submission" date="2025-08" db="UniProtKB">
        <authorList>
            <consortium name="RefSeq"/>
        </authorList>
    </citation>
    <scope>IDENTIFICATION</scope>
    <source>
        <strain evidence="7">Wakin</strain>
        <tissue evidence="7">Muscle</tissue>
    </source>
</reference>
<dbReference type="SMART" id="SM00195">
    <property type="entry name" value="DSPc"/>
    <property type="match status" value="2"/>
</dbReference>
<dbReference type="InterPro" id="IPR020405">
    <property type="entry name" value="Atypical_DUSP_subfamA"/>
</dbReference>
<evidence type="ECO:0000256" key="2">
    <source>
        <dbReference type="PIRSR" id="PIRSR620405-1"/>
    </source>
</evidence>
<keyword evidence="6" id="KW-1185">Reference proteome</keyword>
<organism evidence="6 7">
    <name type="scientific">Carassius auratus</name>
    <name type="common">Goldfish</name>
    <dbReference type="NCBI Taxonomy" id="7957"/>
    <lineage>
        <taxon>Eukaryota</taxon>
        <taxon>Metazoa</taxon>
        <taxon>Chordata</taxon>
        <taxon>Craniata</taxon>
        <taxon>Vertebrata</taxon>
        <taxon>Euteleostomi</taxon>
        <taxon>Actinopterygii</taxon>
        <taxon>Neopterygii</taxon>
        <taxon>Teleostei</taxon>
        <taxon>Ostariophysi</taxon>
        <taxon>Cypriniformes</taxon>
        <taxon>Cyprinidae</taxon>
        <taxon>Cyprininae</taxon>
        <taxon>Carassius</taxon>
    </lineage>
</organism>
<feature type="domain" description="Tyrosine specific protein phosphatases" evidence="5">
    <location>
        <begin position="522"/>
        <end position="580"/>
    </location>
</feature>
<evidence type="ECO:0000256" key="3">
    <source>
        <dbReference type="SAM" id="MobiDB-lite"/>
    </source>
</evidence>
<evidence type="ECO:0000313" key="6">
    <source>
        <dbReference type="Proteomes" id="UP000515129"/>
    </source>
</evidence>
<feature type="domain" description="Tyrosine-protein phosphatase" evidence="4">
    <location>
        <begin position="437"/>
        <end position="601"/>
    </location>
</feature>
<dbReference type="InterPro" id="IPR020422">
    <property type="entry name" value="TYR_PHOSPHATASE_DUAL_dom"/>
</dbReference>
<dbReference type="SUPFAM" id="SSF52799">
    <property type="entry name" value="(Phosphotyrosine protein) phosphatases II"/>
    <property type="match status" value="2"/>
</dbReference>
<feature type="domain" description="Tyrosine specific protein phosphatases" evidence="5">
    <location>
        <begin position="1019"/>
        <end position="1077"/>
    </location>
</feature>